<feature type="domain" description="Peptidase M16C associated" evidence="1">
    <location>
        <begin position="455"/>
        <end position="703"/>
    </location>
</feature>
<evidence type="ECO:0000313" key="3">
    <source>
        <dbReference type="Proteomes" id="UP000267019"/>
    </source>
</evidence>
<name>A0A660KVJ6_9BACL</name>
<dbReference type="OrthoDB" id="9762027at2"/>
<protein>
    <recommendedName>
        <fullName evidence="1">Peptidase M16C associated domain-containing protein</fullName>
    </recommendedName>
</protein>
<dbReference type="SUPFAM" id="SSF63411">
    <property type="entry name" value="LuxS/MPP-like metallohydrolase"/>
    <property type="match status" value="4"/>
</dbReference>
<dbReference type="PANTHER" id="PTHR43016:SF13">
    <property type="entry name" value="PRESEQUENCE PROTEASE, MITOCHONDRIAL"/>
    <property type="match status" value="1"/>
</dbReference>
<dbReference type="EMBL" id="RBIJ01000005">
    <property type="protein sequence ID" value="RKQ83874.1"/>
    <property type="molecule type" value="Genomic_DNA"/>
</dbReference>
<proteinExistence type="predicted"/>
<dbReference type="InterPro" id="IPR055130">
    <property type="entry name" value="PreP_C"/>
</dbReference>
<gene>
    <name evidence="2" type="ORF">C7438_1534</name>
</gene>
<reference evidence="2 3" key="1">
    <citation type="submission" date="2018-10" db="EMBL/GenBank/DDBJ databases">
        <title>Genomic Encyclopedia of Type Strains, Phase IV (KMG-IV): sequencing the most valuable type-strain genomes for metagenomic binning, comparative biology and taxonomic classification.</title>
        <authorList>
            <person name="Goeker M."/>
        </authorList>
    </citation>
    <scope>NUCLEOTIDE SEQUENCE [LARGE SCALE GENOMIC DNA]</scope>
    <source>
        <strain evidence="2 3">DSM 22653</strain>
    </source>
</reference>
<dbReference type="PANTHER" id="PTHR43016">
    <property type="entry name" value="PRESEQUENCE PROTEASE"/>
    <property type="match status" value="1"/>
</dbReference>
<organism evidence="2 3">
    <name type="scientific">Brockia lithotrophica</name>
    <dbReference type="NCBI Taxonomy" id="933949"/>
    <lineage>
        <taxon>Bacteria</taxon>
        <taxon>Bacillati</taxon>
        <taxon>Bacillota</taxon>
        <taxon>Bacilli</taxon>
        <taxon>Bacillales</taxon>
        <taxon>Bacillales Family X. Incertae Sedis</taxon>
        <taxon>Brockia</taxon>
    </lineage>
</organism>
<dbReference type="Pfam" id="PF08367">
    <property type="entry name" value="M16C_assoc"/>
    <property type="match status" value="1"/>
</dbReference>
<dbReference type="GO" id="GO:0016485">
    <property type="term" value="P:protein processing"/>
    <property type="evidence" value="ECO:0007669"/>
    <property type="project" value="TreeGrafter"/>
</dbReference>
<dbReference type="Gene3D" id="3.30.830.10">
    <property type="entry name" value="Metalloenzyme, LuxS/M16 peptidase-like"/>
    <property type="match status" value="4"/>
</dbReference>
<dbReference type="Proteomes" id="UP000267019">
    <property type="component" value="Unassembled WGS sequence"/>
</dbReference>
<dbReference type="SMART" id="SM01264">
    <property type="entry name" value="M16C_associated"/>
    <property type="match status" value="1"/>
</dbReference>
<dbReference type="InterPro" id="IPR011249">
    <property type="entry name" value="Metalloenz_LuxS/M16"/>
</dbReference>
<sequence length="967" mass="107020">MPRGYVQVRHESAADIGAVAKIFVHEATGAPVLFLETNDDNKVFAAAFRTPPPDDTGLPHILEHSVLNGSRRFPLKEPFVALAKGSLNTFLNAMTYPDKTVYPVASRVAKDLFNLMDVYLDGVFFPRLHEDPTILMQEGWHLHVEDGEPHIRGVVYNEMKGAYSQPEARLSRALERALYPDTVYRFDSGGDPDAIPGLTQEAFVRYHEEHYHPGNALFLVYGDLAAEEVLEFLEDRALRHFSHKAPTPLPPLQPPFPTPRVVLEAYPLPEGEEKGETYAAWGSVLGEEARDTLWVFALEILAYALVNRPAAPLRQALLGTGLVKDVYAYVEADVRQPYFALVGKGIPEGQAFAFFAAARDAVERLVREEIPLGLLQAALTRKLFELREADTGSYPKGLVYLLEALRSWRYDGDPLEPLNFSAVLEDIRMRTPTGFFTDLLSRLFLRGTHQALVVLEPKPGLAQAKEAALTSVLRHSFASLSPSAQEELRRRTAELVEKQRTPDPPEAKALLPRLALHDVPRSAPKVPTEVIREGGGVILLHPIPTRRIAYVSLYVSLASLAPEDLFYAGLLPSLLSRMPTEAHDAETLAELLDRHTGGVSASIAVYERAKGKPELHLALRGRALAEELPRLAGLMEEIATGTRISAFPQFAERLRERLARLESDLVPRGHLVASQRLLAQMSPAAAVLERTGGVEHILWLRALLEKGEEALAAAARETERVYRELFRVPAVVSFTADPDLVDTVRTAFAPLLASLPNREPVEGVLPALLPAADEALLSAADVFYVAKGLDLAPLGYEHRGSAYVLEQLLRLEYLWNRVRVEGGAYGAFARIDRLGRLVMSSYRDPHLEETILVYDEAVSFLREVDLGDEDMHDLILGTIARLDQPLSPPLQGERGDAEYFSGITPEELDARRAEVLATTPKDLRAYVPYLEAFAREGRVVALGPKDALIAHGRFVRHTNLLPGGKGF</sequence>
<dbReference type="Pfam" id="PF05193">
    <property type="entry name" value="Peptidase_M16_C"/>
    <property type="match status" value="1"/>
</dbReference>
<comment type="caution">
    <text evidence="2">The sequence shown here is derived from an EMBL/GenBank/DDBJ whole genome shotgun (WGS) entry which is preliminary data.</text>
</comment>
<keyword evidence="3" id="KW-1185">Reference proteome</keyword>
<dbReference type="AlphaFoldDB" id="A0A660KVJ6"/>
<dbReference type="GO" id="GO:0046872">
    <property type="term" value="F:metal ion binding"/>
    <property type="evidence" value="ECO:0007669"/>
    <property type="project" value="InterPro"/>
</dbReference>
<dbReference type="GO" id="GO:0004222">
    <property type="term" value="F:metalloendopeptidase activity"/>
    <property type="evidence" value="ECO:0007669"/>
    <property type="project" value="TreeGrafter"/>
</dbReference>
<dbReference type="InterPro" id="IPR007863">
    <property type="entry name" value="Peptidase_M16_C"/>
</dbReference>
<dbReference type="Pfam" id="PF22516">
    <property type="entry name" value="PreP_C"/>
    <property type="match status" value="1"/>
</dbReference>
<accession>A0A660KVJ6</accession>
<evidence type="ECO:0000259" key="1">
    <source>
        <dbReference type="SMART" id="SM01264"/>
    </source>
</evidence>
<evidence type="ECO:0000313" key="2">
    <source>
        <dbReference type="EMBL" id="RKQ83874.1"/>
    </source>
</evidence>
<dbReference type="InterPro" id="IPR013578">
    <property type="entry name" value="Peptidase_M16C_assoc"/>
</dbReference>
<dbReference type="RefSeq" id="WP_121444777.1">
    <property type="nucleotide sequence ID" value="NZ_RBIJ01000005.1"/>
</dbReference>